<evidence type="ECO:0000256" key="1">
    <source>
        <dbReference type="SAM" id="Phobius"/>
    </source>
</evidence>
<keyword evidence="1" id="KW-1133">Transmembrane helix</keyword>
<keyword evidence="3" id="KW-1185">Reference proteome</keyword>
<evidence type="ECO:0000313" key="2">
    <source>
        <dbReference type="EMBL" id="MBC8560804.1"/>
    </source>
</evidence>
<dbReference type="Proteomes" id="UP000610760">
    <property type="component" value="Unassembled WGS sequence"/>
</dbReference>
<dbReference type="AlphaFoldDB" id="A0A926I8B0"/>
<comment type="caution">
    <text evidence="2">The sequence shown here is derived from an EMBL/GenBank/DDBJ whole genome shotgun (WGS) entry which is preliminary data.</text>
</comment>
<evidence type="ECO:0000313" key="3">
    <source>
        <dbReference type="Proteomes" id="UP000610760"/>
    </source>
</evidence>
<dbReference type="Pfam" id="PF06961">
    <property type="entry name" value="DUF1294"/>
    <property type="match status" value="1"/>
</dbReference>
<organism evidence="2 3">
    <name type="scientific">Fumia xinanensis</name>
    <dbReference type="NCBI Taxonomy" id="2763659"/>
    <lineage>
        <taxon>Bacteria</taxon>
        <taxon>Bacillati</taxon>
        <taxon>Bacillota</taxon>
        <taxon>Clostridia</taxon>
        <taxon>Eubacteriales</taxon>
        <taxon>Oscillospiraceae</taxon>
        <taxon>Fumia</taxon>
    </lineage>
</organism>
<feature type="transmembrane region" description="Helical" evidence="1">
    <location>
        <begin position="64"/>
        <end position="84"/>
    </location>
</feature>
<accession>A0A926I8B0</accession>
<keyword evidence="1" id="KW-0472">Membrane</keyword>
<proteinExistence type="predicted"/>
<keyword evidence="1" id="KW-0812">Transmembrane</keyword>
<sequence length="90" mass="10524">MLFLYLLILNTIGFFICWWDKHCAKKGKWRVPEQTLIFNALCGGALGFYIGMQVFRHKTRHPKFTVGIPLILILWVAAIAIIQWKTGWLF</sequence>
<gene>
    <name evidence="2" type="ORF">H8710_12085</name>
</gene>
<dbReference type="InterPro" id="IPR010718">
    <property type="entry name" value="DUF1294"/>
</dbReference>
<reference evidence="2" key="1">
    <citation type="submission" date="2020-08" db="EMBL/GenBank/DDBJ databases">
        <title>Genome public.</title>
        <authorList>
            <person name="Liu C."/>
            <person name="Sun Q."/>
        </authorList>
    </citation>
    <scope>NUCLEOTIDE SEQUENCE</scope>
    <source>
        <strain evidence="2">NSJ-33</strain>
    </source>
</reference>
<protein>
    <submittedName>
        <fullName evidence="2">DUF1294 domain-containing protein</fullName>
    </submittedName>
</protein>
<feature type="transmembrane region" description="Helical" evidence="1">
    <location>
        <begin position="37"/>
        <end position="55"/>
    </location>
</feature>
<name>A0A926I8B0_9FIRM</name>
<dbReference type="EMBL" id="JACRSV010000004">
    <property type="protein sequence ID" value="MBC8560804.1"/>
    <property type="molecule type" value="Genomic_DNA"/>
</dbReference>